<evidence type="ECO:0000256" key="1">
    <source>
        <dbReference type="ARBA" id="ARBA00006865"/>
    </source>
</evidence>
<evidence type="ECO:0000313" key="4">
    <source>
        <dbReference type="Proteomes" id="UP000598271"/>
    </source>
</evidence>
<gene>
    <name evidence="3" type="ORF">GCM10007390_45490</name>
</gene>
<dbReference type="GO" id="GO:0004553">
    <property type="term" value="F:hydrolase activity, hydrolyzing O-glycosyl compounds"/>
    <property type="evidence" value="ECO:0007669"/>
    <property type="project" value="InterPro"/>
</dbReference>
<keyword evidence="4" id="KW-1185">Reference proteome</keyword>
<comment type="caution">
    <text evidence="3">The sequence shown here is derived from an EMBL/GenBank/DDBJ whole genome shotgun (WGS) entry which is preliminary data.</text>
</comment>
<protein>
    <recommendedName>
        <fullName evidence="2">GH16 domain-containing protein</fullName>
    </recommendedName>
</protein>
<organism evidence="3 4">
    <name type="scientific">Persicitalea jodogahamensis</name>
    <dbReference type="NCBI Taxonomy" id="402147"/>
    <lineage>
        <taxon>Bacteria</taxon>
        <taxon>Pseudomonadati</taxon>
        <taxon>Bacteroidota</taxon>
        <taxon>Cytophagia</taxon>
        <taxon>Cytophagales</taxon>
        <taxon>Spirosomataceae</taxon>
        <taxon>Persicitalea</taxon>
    </lineage>
</organism>
<dbReference type="EMBL" id="BMXF01000006">
    <property type="protein sequence ID" value="GHB85100.1"/>
    <property type="molecule type" value="Genomic_DNA"/>
</dbReference>
<dbReference type="PROSITE" id="PS51762">
    <property type="entry name" value="GH16_2"/>
    <property type="match status" value="1"/>
</dbReference>
<dbReference type="Pfam" id="PF00722">
    <property type="entry name" value="Glyco_hydro_16"/>
    <property type="match status" value="1"/>
</dbReference>
<feature type="domain" description="GH16" evidence="2">
    <location>
        <begin position="35"/>
        <end position="299"/>
    </location>
</feature>
<dbReference type="InterPro" id="IPR013320">
    <property type="entry name" value="ConA-like_dom_sf"/>
</dbReference>
<dbReference type="RefSeq" id="WP_189567827.1">
    <property type="nucleotide sequence ID" value="NZ_BMXF01000006.1"/>
</dbReference>
<proteinExistence type="inferred from homology"/>
<dbReference type="InterPro" id="IPR000757">
    <property type="entry name" value="Beta-glucanase-like"/>
</dbReference>
<dbReference type="Gene3D" id="2.60.120.200">
    <property type="match status" value="1"/>
</dbReference>
<evidence type="ECO:0000313" key="3">
    <source>
        <dbReference type="EMBL" id="GHB85100.1"/>
    </source>
</evidence>
<reference evidence="3 4" key="1">
    <citation type="journal article" date="2014" name="Int. J. Syst. Evol. Microbiol.">
        <title>Complete genome sequence of Corynebacterium casei LMG S-19264T (=DSM 44701T), isolated from a smear-ripened cheese.</title>
        <authorList>
            <consortium name="US DOE Joint Genome Institute (JGI-PGF)"/>
            <person name="Walter F."/>
            <person name="Albersmeier A."/>
            <person name="Kalinowski J."/>
            <person name="Ruckert C."/>
        </authorList>
    </citation>
    <scope>NUCLEOTIDE SEQUENCE [LARGE SCALE GENOMIC DNA]</scope>
    <source>
        <strain evidence="3 4">KCTC 12866</strain>
    </source>
</reference>
<accession>A0A8J3GAR5</accession>
<dbReference type="GO" id="GO:0005975">
    <property type="term" value="P:carbohydrate metabolic process"/>
    <property type="evidence" value="ECO:0007669"/>
    <property type="project" value="InterPro"/>
</dbReference>
<dbReference type="SUPFAM" id="SSF49899">
    <property type="entry name" value="Concanavalin A-like lectins/glucanases"/>
    <property type="match status" value="1"/>
</dbReference>
<name>A0A8J3GAR5_9BACT</name>
<dbReference type="CDD" id="cd00413">
    <property type="entry name" value="Glyco_hydrolase_16"/>
    <property type="match status" value="1"/>
</dbReference>
<sequence>MTGSSIKKIFLIASVSLGSLNGNAQEEKTHGSFREEFNDTPLENFRYGSAGSKADFKWKTAIASPSEPRTKVLSLKLDPGEVAGAGKGPEIISKDFTHFGTYSARLKIPDVRKIQPNAGAVVGYFTYHVDSIPGLSEIDFEWLIADPEIIYVGTWTGQRDSLVRIGRTINLAKGDILYTIHKVRHDGQPTPLTGSQNQPENIVALEDYDASARFYTYGFDWYPDRLRWWMLHPTTGNKIVLWDYQGSQLGIPQNHSRYRMNFWHTNNWSVETNPNSIEKPRDRYELEVDWMSYEPMKEKGNEK</sequence>
<dbReference type="AlphaFoldDB" id="A0A8J3GAR5"/>
<dbReference type="Proteomes" id="UP000598271">
    <property type="component" value="Unassembled WGS sequence"/>
</dbReference>
<evidence type="ECO:0000259" key="2">
    <source>
        <dbReference type="PROSITE" id="PS51762"/>
    </source>
</evidence>
<comment type="similarity">
    <text evidence="1">Belongs to the glycosyl hydrolase 16 family.</text>
</comment>